<gene>
    <name evidence="2" type="ORF">POCULU_LOCUS9977</name>
</gene>
<evidence type="ECO:0000313" key="3">
    <source>
        <dbReference type="Proteomes" id="UP000789572"/>
    </source>
</evidence>
<proteinExistence type="predicted"/>
<organism evidence="2 3">
    <name type="scientific">Paraglomus occultum</name>
    <dbReference type="NCBI Taxonomy" id="144539"/>
    <lineage>
        <taxon>Eukaryota</taxon>
        <taxon>Fungi</taxon>
        <taxon>Fungi incertae sedis</taxon>
        <taxon>Mucoromycota</taxon>
        <taxon>Glomeromycotina</taxon>
        <taxon>Glomeromycetes</taxon>
        <taxon>Paraglomerales</taxon>
        <taxon>Paraglomeraceae</taxon>
        <taxon>Paraglomus</taxon>
    </lineage>
</organism>
<comment type="caution">
    <text evidence="2">The sequence shown here is derived from an EMBL/GenBank/DDBJ whole genome shotgun (WGS) entry which is preliminary data.</text>
</comment>
<keyword evidence="1" id="KW-0472">Membrane</keyword>
<dbReference type="EMBL" id="CAJVPJ010004393">
    <property type="protein sequence ID" value="CAG8651561.1"/>
    <property type="molecule type" value="Genomic_DNA"/>
</dbReference>
<keyword evidence="1" id="KW-1133">Transmembrane helix</keyword>
<evidence type="ECO:0000313" key="2">
    <source>
        <dbReference type="EMBL" id="CAG8651561.1"/>
    </source>
</evidence>
<name>A0A9N9DXD9_9GLOM</name>
<keyword evidence="3" id="KW-1185">Reference proteome</keyword>
<keyword evidence="1" id="KW-0812">Transmembrane</keyword>
<dbReference type="AlphaFoldDB" id="A0A9N9DXD9"/>
<feature type="transmembrane region" description="Helical" evidence="1">
    <location>
        <begin position="45"/>
        <end position="75"/>
    </location>
</feature>
<feature type="non-terminal residue" evidence="2">
    <location>
        <position position="1"/>
    </location>
</feature>
<accession>A0A9N9DXD9</accession>
<feature type="non-terminal residue" evidence="2">
    <location>
        <position position="303"/>
    </location>
</feature>
<dbReference type="Proteomes" id="UP000789572">
    <property type="component" value="Unassembled WGS sequence"/>
</dbReference>
<dbReference type="OrthoDB" id="2425915at2759"/>
<sequence>PRSTLDTLASLPIPCNPSPHHHYNIAMEFVDETKIILRKYRKTEVVPLVAGRAVTISLGVLACLGYFVILIFFLVTTHPVEIIKVVSTPTIPVPDLTISFNYKFNVSCQFRYTDNTNSSEELCAPYLTQPCNQSLEDGKYYAYFTSNNDLNYDRDEKRNGVWFTIFLSDTSYDVQHDLGMQARAYDSAFDPRMLDSKTVDRVNREDPNFFDDLNNRNTHIIGFRQNNWMFISRKIKKKMKPTFANALGIPPIYRIQPFIHTLYESVTDPISSFNASSIKPNSPTYGHLFVGTFDWFTEEIVES</sequence>
<protein>
    <submittedName>
        <fullName evidence="2">6025_t:CDS:1</fullName>
    </submittedName>
</protein>
<evidence type="ECO:0000256" key="1">
    <source>
        <dbReference type="SAM" id="Phobius"/>
    </source>
</evidence>
<reference evidence="2" key="1">
    <citation type="submission" date="2021-06" db="EMBL/GenBank/DDBJ databases">
        <authorList>
            <person name="Kallberg Y."/>
            <person name="Tangrot J."/>
            <person name="Rosling A."/>
        </authorList>
    </citation>
    <scope>NUCLEOTIDE SEQUENCE</scope>
    <source>
        <strain evidence="2">IA702</strain>
    </source>
</reference>